<keyword evidence="2" id="KW-1185">Reference proteome</keyword>
<evidence type="ECO:0000259" key="1">
    <source>
        <dbReference type="Pfam" id="PF13358"/>
    </source>
</evidence>
<sequence>MVIANNCIRLREQQDHIMADNTIFQNVNRLSLSALSRLLKRNRIRMKQLYRVPFERNSDRVKQLRFEYVQRVMELEADAVHHQLIYVDEAGFNLAQTRCCGRNIIGHRAIINVPGQRGGNIRMFSAIRQNGILHHHAILGPYNTAHIITFLDTLHNRLIPNDHGPEKPRYVIIWDNVSFHRAAVVCNWFTGHPLFIALNLPHTLHS</sequence>
<dbReference type="Proteomes" id="UP001652741">
    <property type="component" value="Chromosome ssa26"/>
</dbReference>
<dbReference type="InterPro" id="IPR038717">
    <property type="entry name" value="Tc1-like_DDE_dom"/>
</dbReference>
<reference evidence="3" key="1">
    <citation type="submission" date="2025-08" db="UniProtKB">
        <authorList>
            <consortium name="RefSeq"/>
        </authorList>
    </citation>
    <scope>IDENTIFICATION</scope>
</reference>
<accession>A0ABM3E0X7</accession>
<proteinExistence type="predicted"/>
<dbReference type="Pfam" id="PF13358">
    <property type="entry name" value="DDE_3"/>
    <property type="match status" value="1"/>
</dbReference>
<name>A0ABM3E0X7_SALSA</name>
<evidence type="ECO:0000313" key="3">
    <source>
        <dbReference type="RefSeq" id="XP_045564705.1"/>
    </source>
</evidence>
<organism evidence="2 3">
    <name type="scientific">Salmo salar</name>
    <name type="common">Atlantic salmon</name>
    <dbReference type="NCBI Taxonomy" id="8030"/>
    <lineage>
        <taxon>Eukaryota</taxon>
        <taxon>Metazoa</taxon>
        <taxon>Chordata</taxon>
        <taxon>Craniata</taxon>
        <taxon>Vertebrata</taxon>
        <taxon>Euteleostomi</taxon>
        <taxon>Actinopterygii</taxon>
        <taxon>Neopterygii</taxon>
        <taxon>Teleostei</taxon>
        <taxon>Protacanthopterygii</taxon>
        <taxon>Salmoniformes</taxon>
        <taxon>Salmonidae</taxon>
        <taxon>Salmoninae</taxon>
        <taxon>Salmo</taxon>
    </lineage>
</organism>
<feature type="domain" description="Tc1-like transposase DDE" evidence="1">
    <location>
        <begin position="83"/>
        <end position="191"/>
    </location>
</feature>
<dbReference type="InterPro" id="IPR036397">
    <property type="entry name" value="RNaseH_sf"/>
</dbReference>
<gene>
    <name evidence="3" type="primary">LOC123730789</name>
</gene>
<dbReference type="RefSeq" id="XP_045564705.1">
    <property type="nucleotide sequence ID" value="XM_045708749.1"/>
</dbReference>
<dbReference type="GeneID" id="123730789"/>
<dbReference type="Gene3D" id="3.30.420.10">
    <property type="entry name" value="Ribonuclease H-like superfamily/Ribonuclease H"/>
    <property type="match status" value="1"/>
</dbReference>
<protein>
    <recommendedName>
        <fullName evidence="1">Tc1-like transposase DDE domain-containing protein</fullName>
    </recommendedName>
</protein>
<evidence type="ECO:0000313" key="2">
    <source>
        <dbReference type="Proteomes" id="UP001652741"/>
    </source>
</evidence>